<dbReference type="EMBL" id="GECZ01029828">
    <property type="protein sequence ID" value="JAS39941.1"/>
    <property type="molecule type" value="Transcribed_RNA"/>
</dbReference>
<keyword evidence="1" id="KW-1133">Transmembrane helix</keyword>
<evidence type="ECO:0000256" key="1">
    <source>
        <dbReference type="SAM" id="Phobius"/>
    </source>
</evidence>
<organism evidence="2">
    <name type="scientific">Cuerna arida</name>
    <dbReference type="NCBI Taxonomy" id="1464854"/>
    <lineage>
        <taxon>Eukaryota</taxon>
        <taxon>Metazoa</taxon>
        <taxon>Ecdysozoa</taxon>
        <taxon>Arthropoda</taxon>
        <taxon>Hexapoda</taxon>
        <taxon>Insecta</taxon>
        <taxon>Pterygota</taxon>
        <taxon>Neoptera</taxon>
        <taxon>Paraneoptera</taxon>
        <taxon>Hemiptera</taxon>
        <taxon>Auchenorrhyncha</taxon>
        <taxon>Membracoidea</taxon>
        <taxon>Cicadellidae</taxon>
        <taxon>Cicadellinae</taxon>
        <taxon>Proconiini</taxon>
        <taxon>Cuerna</taxon>
    </lineage>
</organism>
<protein>
    <submittedName>
        <fullName evidence="2">Uncharacterized protein</fullName>
    </submittedName>
</protein>
<gene>
    <name evidence="2" type="ORF">g.14807</name>
</gene>
<proteinExistence type="predicted"/>
<keyword evidence="1" id="KW-0472">Membrane</keyword>
<sequence>IISLKEIFVPSRINMSFSSVLIVLAIFIVSERVHGRVVSIGTPVIFTGTNGGGQDEIQAPVGYMATKSFYAGGTVNGAWYTPYDNIGDLGTIATIDVQPQGQFAQLSVRGTTTNGRVRIRIYADIN</sequence>
<feature type="non-terminal residue" evidence="2">
    <location>
        <position position="1"/>
    </location>
</feature>
<reference evidence="2" key="1">
    <citation type="submission" date="2015-11" db="EMBL/GenBank/DDBJ databases">
        <title>De novo transcriptome assembly of four potential Pierce s Disease insect vectors from Arizona vineyards.</title>
        <authorList>
            <person name="Tassone E.E."/>
        </authorList>
    </citation>
    <scope>NUCLEOTIDE SEQUENCE</scope>
</reference>
<name>A0A1B6EPT3_9HEMI</name>
<accession>A0A1B6EPT3</accession>
<keyword evidence="1" id="KW-0812">Transmembrane</keyword>
<evidence type="ECO:0000313" key="2">
    <source>
        <dbReference type="EMBL" id="JAS39941.1"/>
    </source>
</evidence>
<dbReference type="AlphaFoldDB" id="A0A1B6EPT3"/>
<feature type="transmembrane region" description="Helical" evidence="1">
    <location>
        <begin position="13"/>
        <end position="30"/>
    </location>
</feature>